<evidence type="ECO:0000259" key="3">
    <source>
        <dbReference type="SMART" id="SM00906"/>
    </source>
</evidence>
<dbReference type="Proteomes" id="UP000030651">
    <property type="component" value="Unassembled WGS sequence"/>
</dbReference>
<dbReference type="EMBL" id="KI912118">
    <property type="protein sequence ID" value="ETS75469.1"/>
    <property type="molecule type" value="Genomic_DNA"/>
</dbReference>
<evidence type="ECO:0000256" key="1">
    <source>
        <dbReference type="ARBA" id="ARBA00023242"/>
    </source>
</evidence>
<dbReference type="GeneID" id="19277426"/>
<dbReference type="GO" id="GO:0003677">
    <property type="term" value="F:DNA binding"/>
    <property type="evidence" value="ECO:0007669"/>
    <property type="project" value="InterPro"/>
</dbReference>
<dbReference type="AlphaFoldDB" id="W3WNU8"/>
<sequence>MIHTSFSQYLHLTVLTEVILTLNQGDPGGITLVTDVSHSNWLDKSGHLFLRKLRRDSLGNDELTYLHQKGVFSLPHKSVSDVLIRIYFHHVHPFFPILNAKTFLAAYEDGAYDRIGIHLLWSVFLAASLFVKEETLRDAGFASRKDMKRAMYQKAKALYDMQYEKSKTTLIQAVLLMGFWYSDTQDRTGPLHWIGVAISLCQSAGLHRKSSLGTNQHNTDTEILWRQLWWACVYRDAWYAVGQGKPMRIAIADCNTEMPSVKDCEHMYDGVEETLRAKYLPDHMDLLSQLWVDLLKLTVVLIQITITMQRDGNPGDSRALEQKEEEILACRQNCIALMNNTDRLAQIHVHHVELYCNSTLLVLYRPHILQANAKRSREIATPFDSFIEQRAQTAAARINGILAQLIASDAVDVCQGIICMALIPPMQIHMLNHLSKDPLVRQLHHHQLEICMVVMKELKKTYFGAEIIYKIFENAKAQIQSQALTLETHAGDTQSLAQGSGHIQGVMPGPSNTSNDHADQPDDVSAVLQSLMRQHDYFDIEELDFLNFPATSEIE</sequence>
<dbReference type="RefSeq" id="XP_007839185.1">
    <property type="nucleotide sequence ID" value="XM_007840994.1"/>
</dbReference>
<proteinExistence type="predicted"/>
<gene>
    <name evidence="4" type="ORF">PFICI_12413</name>
</gene>
<feature type="region of interest" description="Disordered" evidence="2">
    <location>
        <begin position="495"/>
        <end position="521"/>
    </location>
</feature>
<dbReference type="OMA" id="IQITITM"/>
<dbReference type="Pfam" id="PF04082">
    <property type="entry name" value="Fungal_trans"/>
    <property type="match status" value="1"/>
</dbReference>
<evidence type="ECO:0000313" key="4">
    <source>
        <dbReference type="EMBL" id="ETS75469.1"/>
    </source>
</evidence>
<keyword evidence="5" id="KW-1185">Reference proteome</keyword>
<reference evidence="5" key="1">
    <citation type="journal article" date="2015" name="BMC Genomics">
        <title>Genomic and transcriptomic analysis of the endophytic fungus Pestalotiopsis fici reveals its lifestyle and high potential for synthesis of natural products.</title>
        <authorList>
            <person name="Wang X."/>
            <person name="Zhang X."/>
            <person name="Liu L."/>
            <person name="Xiang M."/>
            <person name="Wang W."/>
            <person name="Sun X."/>
            <person name="Che Y."/>
            <person name="Guo L."/>
            <person name="Liu G."/>
            <person name="Guo L."/>
            <person name="Wang C."/>
            <person name="Yin W.B."/>
            <person name="Stadler M."/>
            <person name="Zhang X."/>
            <person name="Liu X."/>
        </authorList>
    </citation>
    <scope>NUCLEOTIDE SEQUENCE [LARGE SCALE GENOMIC DNA]</scope>
    <source>
        <strain evidence="5">W106-1 / CGMCC3.15140</strain>
    </source>
</reference>
<evidence type="ECO:0000256" key="2">
    <source>
        <dbReference type="SAM" id="MobiDB-lite"/>
    </source>
</evidence>
<organism evidence="4 5">
    <name type="scientific">Pestalotiopsis fici (strain W106-1 / CGMCC3.15140)</name>
    <dbReference type="NCBI Taxonomy" id="1229662"/>
    <lineage>
        <taxon>Eukaryota</taxon>
        <taxon>Fungi</taxon>
        <taxon>Dikarya</taxon>
        <taxon>Ascomycota</taxon>
        <taxon>Pezizomycotina</taxon>
        <taxon>Sordariomycetes</taxon>
        <taxon>Xylariomycetidae</taxon>
        <taxon>Amphisphaeriales</taxon>
        <taxon>Sporocadaceae</taxon>
        <taxon>Pestalotiopsis</taxon>
    </lineage>
</organism>
<name>W3WNU8_PESFW</name>
<dbReference type="eggNOG" id="ENOG502SI2M">
    <property type="taxonomic scope" value="Eukaryota"/>
</dbReference>
<evidence type="ECO:0000313" key="5">
    <source>
        <dbReference type="Proteomes" id="UP000030651"/>
    </source>
</evidence>
<dbReference type="OrthoDB" id="4161332at2759"/>
<dbReference type="SMART" id="SM00906">
    <property type="entry name" value="Fungal_trans"/>
    <property type="match status" value="1"/>
</dbReference>
<dbReference type="InParanoid" id="W3WNU8"/>
<dbReference type="CDD" id="cd12148">
    <property type="entry name" value="fungal_TF_MHR"/>
    <property type="match status" value="1"/>
</dbReference>
<dbReference type="PANTHER" id="PTHR47425:SF3">
    <property type="entry name" value="ZN(II)2CYS6 TRANSCRIPTION FACTOR (EUROFUNG)"/>
    <property type="match status" value="1"/>
</dbReference>
<dbReference type="InterPro" id="IPR007219">
    <property type="entry name" value="XnlR_reg_dom"/>
</dbReference>
<protein>
    <recommendedName>
        <fullName evidence="3">Xylanolytic transcriptional activator regulatory domain-containing protein</fullName>
    </recommendedName>
</protein>
<dbReference type="GO" id="GO:0008270">
    <property type="term" value="F:zinc ion binding"/>
    <property type="evidence" value="ECO:0007669"/>
    <property type="project" value="InterPro"/>
</dbReference>
<keyword evidence="1" id="KW-0539">Nucleus</keyword>
<dbReference type="HOGENOM" id="CLU_006329_3_3_1"/>
<dbReference type="GO" id="GO:0006351">
    <property type="term" value="P:DNA-templated transcription"/>
    <property type="evidence" value="ECO:0007669"/>
    <property type="project" value="InterPro"/>
</dbReference>
<dbReference type="KEGG" id="pfy:PFICI_12413"/>
<dbReference type="PANTHER" id="PTHR47425">
    <property type="entry name" value="FARB-RELATED"/>
    <property type="match status" value="1"/>
</dbReference>
<accession>W3WNU8</accession>
<dbReference type="InterPro" id="IPR052761">
    <property type="entry name" value="Fungal_Detox/Toxin_TFs"/>
</dbReference>
<feature type="domain" description="Xylanolytic transcriptional activator regulatory" evidence="3">
    <location>
        <begin position="190"/>
        <end position="265"/>
    </location>
</feature>